<dbReference type="SUPFAM" id="SSF46548">
    <property type="entry name" value="alpha-helical ferredoxin"/>
    <property type="match status" value="1"/>
</dbReference>
<name>A0A7C1BDS3_UNCW3</name>
<dbReference type="GO" id="GO:0046872">
    <property type="term" value="F:metal ion binding"/>
    <property type="evidence" value="ECO:0007669"/>
    <property type="project" value="UniProtKB-KW"/>
</dbReference>
<evidence type="ECO:0000313" key="5">
    <source>
        <dbReference type="EMBL" id="HDM90409.1"/>
    </source>
</evidence>
<dbReference type="AlphaFoldDB" id="A0A7C1BDS3"/>
<dbReference type="InterPro" id="IPR017896">
    <property type="entry name" value="4Fe4S_Fe-S-bd"/>
</dbReference>
<comment type="caution">
    <text evidence="5">The sequence shown here is derived from an EMBL/GenBank/DDBJ whole genome shotgun (WGS) entry which is preliminary data.</text>
</comment>
<evidence type="ECO:0000256" key="3">
    <source>
        <dbReference type="ARBA" id="ARBA00023014"/>
    </source>
</evidence>
<dbReference type="Gene3D" id="1.10.1060.10">
    <property type="entry name" value="Alpha-helical ferredoxin"/>
    <property type="match status" value="1"/>
</dbReference>
<dbReference type="Proteomes" id="UP000885931">
    <property type="component" value="Unassembled WGS sequence"/>
</dbReference>
<evidence type="ECO:0000256" key="2">
    <source>
        <dbReference type="ARBA" id="ARBA00023004"/>
    </source>
</evidence>
<dbReference type="PANTHER" id="PTHR40447:SF1">
    <property type="entry name" value="ANAEROBIC SULFITE REDUCTASE SUBUNIT A"/>
    <property type="match status" value="1"/>
</dbReference>
<evidence type="ECO:0000259" key="4">
    <source>
        <dbReference type="PROSITE" id="PS51379"/>
    </source>
</evidence>
<feature type="domain" description="4Fe-4S ferredoxin-type" evidence="4">
    <location>
        <begin position="200"/>
        <end position="231"/>
    </location>
</feature>
<dbReference type="GO" id="GO:0051536">
    <property type="term" value="F:iron-sulfur cluster binding"/>
    <property type="evidence" value="ECO:0007669"/>
    <property type="project" value="UniProtKB-KW"/>
</dbReference>
<keyword evidence="2" id="KW-0408">Iron</keyword>
<dbReference type="EMBL" id="DRBW01000169">
    <property type="protein sequence ID" value="HDM90409.1"/>
    <property type="molecule type" value="Genomic_DNA"/>
</dbReference>
<accession>A0A7C1BDS3</accession>
<evidence type="ECO:0000256" key="1">
    <source>
        <dbReference type="ARBA" id="ARBA00022723"/>
    </source>
</evidence>
<sequence>MKKIEKEKLLKHLEGKGDLVRLDEARQDPLSATKSSHLPREELLLLFRLNGDKGVEIRVPEGKGGKILFGVPPCEARAVDLLDLTFLKDRIDPYYERKRRENVLFVLACNKPRSTCFCTSFGYGPFSGKYGDVFMVDIGDNLLVDPVTEKGSKALEGLELEEATPSDLEKMESLKRSAEGAITTVNIEGISEKLKKMFLDEIWADLAFKCVNCGACTYVCPTCYCFDIQDVERTNWGYRERVWDSCMFPIYSLETSGHNPRPTGVERMRNRIMHKFSYYPELYGEYGCVGCGRCIRACPVNFDIREALETLKEVEVAA</sequence>
<reference evidence="5" key="1">
    <citation type="journal article" date="2020" name="mSystems">
        <title>Genome- and Community-Level Interaction Insights into Carbon Utilization and Element Cycling Functions of Hydrothermarchaeota in Hydrothermal Sediment.</title>
        <authorList>
            <person name="Zhou Z."/>
            <person name="Liu Y."/>
            <person name="Xu W."/>
            <person name="Pan J."/>
            <person name="Luo Z.H."/>
            <person name="Li M."/>
        </authorList>
    </citation>
    <scope>NUCLEOTIDE SEQUENCE [LARGE SCALE GENOMIC DNA]</scope>
    <source>
        <strain evidence="5">HyVt-237</strain>
    </source>
</reference>
<dbReference type="InterPro" id="IPR009051">
    <property type="entry name" value="Helical_ferredxn"/>
</dbReference>
<keyword evidence="3" id="KW-0411">Iron-sulfur</keyword>
<dbReference type="PANTHER" id="PTHR40447">
    <property type="entry name" value="ANAEROBIC SULFITE REDUCTASE SUBUNIT A"/>
    <property type="match status" value="1"/>
</dbReference>
<protein>
    <submittedName>
        <fullName evidence="5">4Fe-4S ferredoxin</fullName>
    </submittedName>
</protein>
<keyword evidence="1" id="KW-0479">Metal-binding</keyword>
<dbReference type="Pfam" id="PF17179">
    <property type="entry name" value="Fer4_22"/>
    <property type="match status" value="1"/>
</dbReference>
<dbReference type="InterPro" id="IPR017900">
    <property type="entry name" value="4Fe4S_Fe_S_CS"/>
</dbReference>
<dbReference type="PROSITE" id="PS51379">
    <property type="entry name" value="4FE4S_FER_2"/>
    <property type="match status" value="2"/>
</dbReference>
<feature type="domain" description="4Fe-4S ferredoxin-type" evidence="4">
    <location>
        <begin position="278"/>
        <end position="307"/>
    </location>
</feature>
<organism evidence="5">
    <name type="scientific">candidate division WOR-3 bacterium</name>
    <dbReference type="NCBI Taxonomy" id="2052148"/>
    <lineage>
        <taxon>Bacteria</taxon>
        <taxon>Bacteria division WOR-3</taxon>
    </lineage>
</organism>
<gene>
    <name evidence="5" type="ORF">ENG67_04280</name>
</gene>
<dbReference type="PROSITE" id="PS00198">
    <property type="entry name" value="4FE4S_FER_1"/>
    <property type="match status" value="2"/>
</dbReference>
<proteinExistence type="predicted"/>